<reference evidence="1" key="1">
    <citation type="submission" date="2023-10" db="EMBL/GenBank/DDBJ databases">
        <authorList>
            <person name="Rodriguez Cubillos JULIANA M."/>
            <person name="De Vega J."/>
        </authorList>
    </citation>
    <scope>NUCLEOTIDE SEQUENCE</scope>
</reference>
<dbReference type="Proteomes" id="UP001177021">
    <property type="component" value="Unassembled WGS sequence"/>
</dbReference>
<keyword evidence="2" id="KW-1185">Reference proteome</keyword>
<name>A0ACB0ILF9_TRIPR</name>
<gene>
    <name evidence="1" type="ORF">MILVUS5_LOCUS4018</name>
</gene>
<proteinExistence type="predicted"/>
<accession>A0ACB0ILF9</accession>
<dbReference type="EMBL" id="CASHSV030000001">
    <property type="protein sequence ID" value="CAJ2632805.1"/>
    <property type="molecule type" value="Genomic_DNA"/>
</dbReference>
<evidence type="ECO:0000313" key="2">
    <source>
        <dbReference type="Proteomes" id="UP001177021"/>
    </source>
</evidence>
<comment type="caution">
    <text evidence="1">The sequence shown here is derived from an EMBL/GenBank/DDBJ whole genome shotgun (WGS) entry which is preliminary data.</text>
</comment>
<evidence type="ECO:0000313" key="1">
    <source>
        <dbReference type="EMBL" id="CAJ2632805.1"/>
    </source>
</evidence>
<organism evidence="1 2">
    <name type="scientific">Trifolium pratense</name>
    <name type="common">Red clover</name>
    <dbReference type="NCBI Taxonomy" id="57577"/>
    <lineage>
        <taxon>Eukaryota</taxon>
        <taxon>Viridiplantae</taxon>
        <taxon>Streptophyta</taxon>
        <taxon>Embryophyta</taxon>
        <taxon>Tracheophyta</taxon>
        <taxon>Spermatophyta</taxon>
        <taxon>Magnoliopsida</taxon>
        <taxon>eudicotyledons</taxon>
        <taxon>Gunneridae</taxon>
        <taxon>Pentapetalae</taxon>
        <taxon>rosids</taxon>
        <taxon>fabids</taxon>
        <taxon>Fabales</taxon>
        <taxon>Fabaceae</taxon>
        <taxon>Papilionoideae</taxon>
        <taxon>50 kb inversion clade</taxon>
        <taxon>NPAAA clade</taxon>
        <taxon>Hologalegina</taxon>
        <taxon>IRL clade</taxon>
        <taxon>Trifolieae</taxon>
        <taxon>Trifolium</taxon>
    </lineage>
</organism>
<sequence length="577" mass="64202">MELSTMRNLYDASLKGCVSTLKTLVRKDPLILSRVSLYPNFETPLHIASLLGHLELCQILLDINPILATEMNSEGHCPLHLASAKGHIEIVKALLLTDAEACLIRDKDDKLPLHFAVMRGRLGVIKELISAMPETEIDKVMAEIDDNGSVLHLCVCYNHLEAMKILVESIRGDIDQILSSKDKEGNNVLDLAIKRGQIKMIKYLISLSEVSETINTSKSEALSALDMLEHYPRDFISHTVQHISNEERAQTSSNISIAQQDHITSPNNDPPENQPPSQNINPPQSLPINDPLVQSPISHPLQLTNPSPHNNPSQPSSHNPSPSNSPQHLQSPSPHNDPAQPSSHNPSLSNVPLQPPPFSLSDDPSQPSPTPNIANEQHKRTRWDTVEEFCNTYLINQDYWIDKKTREQLMVAATVIATMTFQSVISPPGGVWQEDTTKGGYACPDYGFCEAGTAVVGYVWSPDYLKFIFFNSASFFASLCVLLILISGLPLHNKVIVWILALLMVIAITCMLLTYMWALGLVSPNHIYYRIHDLGYILVGIWIFLLFVVCLIQIVRTVFWVRSRSRAGPPQINVVAQ</sequence>
<protein>
    <submittedName>
        <fullName evidence="1">Uncharacterized protein</fullName>
    </submittedName>
</protein>